<dbReference type="Proteomes" id="UP000239899">
    <property type="component" value="Unassembled WGS sequence"/>
</dbReference>
<dbReference type="OrthoDB" id="10389021at2759"/>
<gene>
    <name evidence="2" type="ORF">C2E21_9243</name>
</gene>
<dbReference type="AlphaFoldDB" id="A0A2P6TC25"/>
<proteinExistence type="predicted"/>
<feature type="chain" id="PRO_5015176714" evidence="1">
    <location>
        <begin position="19"/>
        <end position="226"/>
    </location>
</feature>
<keyword evidence="3" id="KW-1185">Reference proteome</keyword>
<comment type="caution">
    <text evidence="2">The sequence shown here is derived from an EMBL/GenBank/DDBJ whole genome shotgun (WGS) entry which is preliminary data.</text>
</comment>
<dbReference type="EMBL" id="LHPG02000025">
    <property type="protein sequence ID" value="PRW20194.1"/>
    <property type="molecule type" value="Genomic_DNA"/>
</dbReference>
<reference evidence="2 3" key="1">
    <citation type="journal article" date="2018" name="Plant J.">
        <title>Genome sequences of Chlorella sorokiniana UTEX 1602 and Micractinium conductrix SAG 241.80: implications to maltose excretion by a green alga.</title>
        <authorList>
            <person name="Arriola M.B."/>
            <person name="Velmurugan N."/>
            <person name="Zhang Y."/>
            <person name="Plunkett M.H."/>
            <person name="Hondzo H."/>
            <person name="Barney B.M."/>
        </authorList>
    </citation>
    <scope>NUCLEOTIDE SEQUENCE [LARGE SCALE GENOMIC DNA]</scope>
    <source>
        <strain evidence="3">UTEX 1602</strain>
    </source>
</reference>
<organism evidence="2 3">
    <name type="scientific">Chlorella sorokiniana</name>
    <name type="common">Freshwater green alga</name>
    <dbReference type="NCBI Taxonomy" id="3076"/>
    <lineage>
        <taxon>Eukaryota</taxon>
        <taxon>Viridiplantae</taxon>
        <taxon>Chlorophyta</taxon>
        <taxon>core chlorophytes</taxon>
        <taxon>Trebouxiophyceae</taxon>
        <taxon>Chlorellales</taxon>
        <taxon>Chlorellaceae</taxon>
        <taxon>Chlorella clade</taxon>
        <taxon>Chlorella</taxon>
    </lineage>
</organism>
<accession>A0A2P6TC25</accession>
<evidence type="ECO:0000313" key="3">
    <source>
        <dbReference type="Proteomes" id="UP000239899"/>
    </source>
</evidence>
<keyword evidence="1" id="KW-0732">Signal</keyword>
<evidence type="ECO:0000256" key="1">
    <source>
        <dbReference type="SAM" id="SignalP"/>
    </source>
</evidence>
<protein>
    <submittedName>
        <fullName evidence="2">TAT-dependent nitrous-oxide reductase</fullName>
    </submittedName>
</protein>
<evidence type="ECO:0000313" key="2">
    <source>
        <dbReference type="EMBL" id="PRW20194.1"/>
    </source>
</evidence>
<name>A0A2P6TC25_CHLSO</name>
<feature type="signal peptide" evidence="1">
    <location>
        <begin position="1"/>
        <end position="18"/>
    </location>
</feature>
<sequence>MRAIAALLLCTLMAGAHALPARLSRRALRGEAQQDLIQGQPVQELTFTNTCGKQGVDMRTFFNFDGEYQWFSDPVTSKIPGIFVDYFCDNIGQVNYQYAAPDSHLDDPAIQEAIRNGTCLNQQVLLRTSGWKGHGPQSTLSLEWPNGTVYDVYVAVNAEEGDQPAVSIADDSTEEPVYRTADFGEECDEGEKGCMRWSKISLDRLKASVTFVCAQPAAGNSKKSDN</sequence>